<feature type="domain" description="Acyltransferase 3" evidence="2">
    <location>
        <begin position="15"/>
        <end position="300"/>
    </location>
</feature>
<keyword evidence="1" id="KW-0812">Transmembrane</keyword>
<keyword evidence="1" id="KW-0472">Membrane</keyword>
<feature type="transmembrane region" description="Helical" evidence="1">
    <location>
        <begin position="94"/>
        <end position="111"/>
    </location>
</feature>
<dbReference type="Proteomes" id="UP000724686">
    <property type="component" value="Unassembled WGS sequence"/>
</dbReference>
<evidence type="ECO:0000256" key="1">
    <source>
        <dbReference type="SAM" id="Phobius"/>
    </source>
</evidence>
<evidence type="ECO:0000259" key="2">
    <source>
        <dbReference type="Pfam" id="PF01757"/>
    </source>
</evidence>
<feature type="transmembrane region" description="Helical" evidence="1">
    <location>
        <begin position="165"/>
        <end position="189"/>
    </location>
</feature>
<keyword evidence="1" id="KW-1133">Transmembrane helix</keyword>
<dbReference type="Pfam" id="PF01757">
    <property type="entry name" value="Acyl_transf_3"/>
    <property type="match status" value="1"/>
</dbReference>
<feature type="transmembrane region" description="Helical" evidence="1">
    <location>
        <begin position="265"/>
        <end position="283"/>
    </location>
</feature>
<comment type="caution">
    <text evidence="3">The sequence shown here is derived from an EMBL/GenBank/DDBJ whole genome shotgun (WGS) entry which is preliminary data.</text>
</comment>
<proteinExistence type="predicted"/>
<keyword evidence="3" id="KW-0012">Acyltransferase</keyword>
<gene>
    <name evidence="3" type="ORF">JWG45_10710</name>
</gene>
<keyword evidence="4" id="KW-1185">Reference proteome</keyword>
<protein>
    <submittedName>
        <fullName evidence="3">Acyltransferase</fullName>
    </submittedName>
</protein>
<evidence type="ECO:0000313" key="4">
    <source>
        <dbReference type="Proteomes" id="UP000724686"/>
    </source>
</evidence>
<accession>A0ABS2UB97</accession>
<feature type="transmembrane region" description="Helical" evidence="1">
    <location>
        <begin position="295"/>
        <end position="315"/>
    </location>
</feature>
<dbReference type="PANTHER" id="PTHR23028:SF53">
    <property type="entry name" value="ACYL_TRANSF_3 DOMAIN-CONTAINING PROTEIN"/>
    <property type="match status" value="1"/>
</dbReference>
<dbReference type="GO" id="GO:0016746">
    <property type="term" value="F:acyltransferase activity"/>
    <property type="evidence" value="ECO:0007669"/>
    <property type="project" value="UniProtKB-KW"/>
</dbReference>
<name>A0ABS2UB97_9LEPT</name>
<sequence length="317" mass="37303">MNQKTENKREEIPPLNGLRAFAITAVFVYHYYFYSGYTGANNNSLLEGFIAMLHHFEVNLFFILSGFLISMALWKEWSQNGKIRYLDFFLKRNYRLLPVYYIFITLSYWINKVSYSMSLKWVAKKELSVPETLMALGALENTENLLGNAWADFVLLGNYWRGPNIHTWFLSMIEQFYLIFPFFCGFVLFKKEFFTRQCILWGLYLIPGSIRICIYLLPDVFGTDYETLVFRPTHTRADSIVIGVILMDWVVNRKEQLKEYLSGNFIKYSLIFFPILILVLINLKGDPIYSFFSGTVRFNLIDFVYISVILSVIFFPD</sequence>
<reference evidence="3 4" key="1">
    <citation type="submission" date="2021-02" db="EMBL/GenBank/DDBJ databases">
        <title>Leptospira ainlahdjerensis sp. nov., Leptospira ainazelensis sp. nov., Leptospira abararensis sp. nov. and Leptospira chreensis sp. nov., four new species isolated from water sources in Algeria.</title>
        <authorList>
            <person name="Amara Korba A."/>
            <person name="Kainiu M."/>
            <person name="Vincent A.T."/>
            <person name="Mariet J.-F."/>
            <person name="Veyrier F.J."/>
            <person name="Goarant C."/>
            <person name="Picardeau M."/>
        </authorList>
    </citation>
    <scope>NUCLEOTIDE SEQUENCE [LARGE SCALE GENOMIC DNA]</scope>
    <source>
        <strain evidence="3 4">201903070</strain>
    </source>
</reference>
<keyword evidence="3" id="KW-0808">Transferase</keyword>
<dbReference type="RefSeq" id="WP_205279726.1">
    <property type="nucleotide sequence ID" value="NZ_JAFFPU010000035.1"/>
</dbReference>
<feature type="transmembrane region" description="Helical" evidence="1">
    <location>
        <begin position="52"/>
        <end position="74"/>
    </location>
</feature>
<feature type="transmembrane region" description="Helical" evidence="1">
    <location>
        <begin position="12"/>
        <end position="32"/>
    </location>
</feature>
<dbReference type="InterPro" id="IPR002656">
    <property type="entry name" value="Acyl_transf_3_dom"/>
</dbReference>
<dbReference type="InterPro" id="IPR050879">
    <property type="entry name" value="Acyltransferase_3"/>
</dbReference>
<evidence type="ECO:0000313" key="3">
    <source>
        <dbReference type="EMBL" id="MBM9577623.1"/>
    </source>
</evidence>
<organism evidence="3 4">
    <name type="scientific">Leptospira ainlahdjerensis</name>
    <dbReference type="NCBI Taxonomy" id="2810033"/>
    <lineage>
        <taxon>Bacteria</taxon>
        <taxon>Pseudomonadati</taxon>
        <taxon>Spirochaetota</taxon>
        <taxon>Spirochaetia</taxon>
        <taxon>Leptospirales</taxon>
        <taxon>Leptospiraceae</taxon>
        <taxon>Leptospira</taxon>
    </lineage>
</organism>
<dbReference type="EMBL" id="JAFFPU010000035">
    <property type="protein sequence ID" value="MBM9577623.1"/>
    <property type="molecule type" value="Genomic_DNA"/>
</dbReference>
<feature type="non-terminal residue" evidence="3">
    <location>
        <position position="317"/>
    </location>
</feature>
<dbReference type="PANTHER" id="PTHR23028">
    <property type="entry name" value="ACETYLTRANSFERASE"/>
    <property type="match status" value="1"/>
</dbReference>